<dbReference type="SMART" id="SM00233">
    <property type="entry name" value="PH"/>
    <property type="match status" value="2"/>
</dbReference>
<feature type="region of interest" description="Disordered" evidence="1">
    <location>
        <begin position="236"/>
        <end position="279"/>
    </location>
</feature>
<feature type="compositionally biased region" description="Polar residues" evidence="1">
    <location>
        <begin position="338"/>
        <end position="348"/>
    </location>
</feature>
<name>A0A0F4GSV3_9PEZI</name>
<comment type="caution">
    <text evidence="3">The sequence shown here is derived from an EMBL/GenBank/DDBJ whole genome shotgun (WGS) entry which is preliminary data.</text>
</comment>
<dbReference type="Gene3D" id="2.30.29.30">
    <property type="entry name" value="Pleckstrin-homology domain (PH domain)/Phosphotyrosine-binding domain (PTB)"/>
    <property type="match status" value="2"/>
</dbReference>
<dbReference type="AlphaFoldDB" id="A0A0F4GSV3"/>
<dbReference type="EMBL" id="LAFY01000334">
    <property type="protein sequence ID" value="KJY00118.1"/>
    <property type="molecule type" value="Genomic_DNA"/>
</dbReference>
<evidence type="ECO:0000313" key="3">
    <source>
        <dbReference type="EMBL" id="KJY00118.1"/>
    </source>
</evidence>
<feature type="region of interest" description="Disordered" evidence="1">
    <location>
        <begin position="309"/>
        <end position="364"/>
    </location>
</feature>
<dbReference type="CDD" id="cd13298">
    <property type="entry name" value="PH1_PH_fungal"/>
    <property type="match status" value="1"/>
</dbReference>
<dbReference type="PANTHER" id="PTHR14336">
    <property type="entry name" value="TANDEM PH DOMAIN CONTAINING PROTEIN"/>
    <property type="match status" value="1"/>
</dbReference>
<protein>
    <recommendedName>
        <fullName evidence="2">PH domain-containing protein</fullName>
    </recommendedName>
</protein>
<dbReference type="InterPro" id="IPR001849">
    <property type="entry name" value="PH_domain"/>
</dbReference>
<dbReference type="Pfam" id="PF00169">
    <property type="entry name" value="PH"/>
    <property type="match status" value="2"/>
</dbReference>
<feature type="domain" description="PH" evidence="2">
    <location>
        <begin position="101"/>
        <end position="198"/>
    </location>
</feature>
<dbReference type="Proteomes" id="UP000033647">
    <property type="component" value="Unassembled WGS sequence"/>
</dbReference>
<feature type="compositionally biased region" description="Polar residues" evidence="1">
    <location>
        <begin position="253"/>
        <end position="277"/>
    </location>
</feature>
<evidence type="ECO:0000259" key="2">
    <source>
        <dbReference type="PROSITE" id="PS50003"/>
    </source>
</evidence>
<gene>
    <name evidence="3" type="ORF">TI39_contig342g00020</name>
</gene>
<sequence>MILAGRYKLTTLQPTRASAQSHRTEVAGDHCCTTSSPSPITGCTTTTMADATTMADVAHPSHSQPRAIPTLTPNLAPPRHSSHLTLETSPVTQYGSYEFDRIVKSGEVLKRTRKTKSWKTVFIVLRPHLLSIYKDAEESRLRHQVQLSELTAVARQRDPKRRDKHVFGLFSPSRNFHLEASSDKEAHEWVELIRQGAGMDTKEDEMVLASPGGAESSYVGFERSIDAHISPWNDERNAAGYSSSDAEAFHKQPISSKTRQNRTSQIGQGQRQASKTSAADYYSGVEHGSMSDFSDSGLTAAARMSALSLSNPDARPTTAGTMPPPPALTHSVYGSRPSIGQRNPSQLSALGMPSPDEVRSKAPASDERVINHGWIHLLKSKSGVRQWKKVWMVLRPKGLAIYKNEEEYSALVVLPFSTIIDAVEIDPISKSKRECMQIISEERNYRFCAVDEESLARWLGAFKSLLEKRKASKAAAASGGVGSLAG</sequence>
<organism evidence="3 4">
    <name type="scientific">Zymoseptoria brevis</name>
    <dbReference type="NCBI Taxonomy" id="1047168"/>
    <lineage>
        <taxon>Eukaryota</taxon>
        <taxon>Fungi</taxon>
        <taxon>Dikarya</taxon>
        <taxon>Ascomycota</taxon>
        <taxon>Pezizomycotina</taxon>
        <taxon>Dothideomycetes</taxon>
        <taxon>Dothideomycetidae</taxon>
        <taxon>Mycosphaerellales</taxon>
        <taxon>Mycosphaerellaceae</taxon>
        <taxon>Zymoseptoria</taxon>
    </lineage>
</organism>
<dbReference type="SUPFAM" id="SSF50729">
    <property type="entry name" value="PH domain-like"/>
    <property type="match status" value="2"/>
</dbReference>
<dbReference type="OrthoDB" id="2157866at2759"/>
<evidence type="ECO:0000313" key="4">
    <source>
        <dbReference type="Proteomes" id="UP000033647"/>
    </source>
</evidence>
<dbReference type="InterPro" id="IPR051707">
    <property type="entry name" value="PI-Interact_SigTrans_Reg"/>
</dbReference>
<dbReference type="PANTHER" id="PTHR14336:SF15">
    <property type="entry name" value="DUAL ADAPTER FOR PHOSPHOTYROSINE AND 3-PHOSPHOTYROSINE AND 3-PHOSPHOINOSITIDE"/>
    <property type="match status" value="1"/>
</dbReference>
<feature type="domain" description="PH" evidence="2">
    <location>
        <begin position="368"/>
        <end position="467"/>
    </location>
</feature>
<dbReference type="STRING" id="1047168.A0A0F4GSV3"/>
<keyword evidence="4" id="KW-1185">Reference proteome</keyword>
<proteinExistence type="predicted"/>
<reference evidence="3 4" key="1">
    <citation type="submission" date="2015-03" db="EMBL/GenBank/DDBJ databases">
        <title>RNA-seq based gene annotation and comparative genomics of four Zymoseptoria species reveal species-specific pathogenicity related genes and transposable element activity.</title>
        <authorList>
            <person name="Grandaubert J."/>
            <person name="Bhattacharyya A."/>
            <person name="Stukenbrock E.H."/>
        </authorList>
    </citation>
    <scope>NUCLEOTIDE SEQUENCE [LARGE SCALE GENOMIC DNA]</scope>
    <source>
        <strain evidence="3 4">Zb18110</strain>
    </source>
</reference>
<dbReference type="PROSITE" id="PS50003">
    <property type="entry name" value="PH_DOMAIN"/>
    <property type="match status" value="2"/>
</dbReference>
<accession>A0A0F4GSV3</accession>
<evidence type="ECO:0000256" key="1">
    <source>
        <dbReference type="SAM" id="MobiDB-lite"/>
    </source>
</evidence>
<dbReference type="CDD" id="cd13299">
    <property type="entry name" value="PH2_PH_fungal"/>
    <property type="match status" value="1"/>
</dbReference>
<dbReference type="InterPro" id="IPR011993">
    <property type="entry name" value="PH-like_dom_sf"/>
</dbReference>